<geneLocation type="plasmid" evidence="1">
    <name>1</name>
</geneLocation>
<reference evidence="1" key="2">
    <citation type="submission" date="2014-09" db="EMBL/GenBank/DDBJ databases">
        <title>Criblamydia sequanensis harbors a mega-plasmid encoding arsenite resistance.</title>
        <authorList>
            <person name="Bertelli C."/>
            <person name="Goesmann A."/>
            <person name="Greub G."/>
        </authorList>
    </citation>
    <scope>NUCLEOTIDE SEQUENCE [LARGE SCALE GENOMIC DNA]</scope>
    <source>
        <strain evidence="1">CRIB-18</strain>
        <plasmid evidence="1">1</plasmid>
    </source>
</reference>
<sequence>MDWIDRMEMAYEAQTDRMIDEMYAPRSIECAMCEEYFNSDDALETKYDSKLAFCSDDCIDKWEEENAHDYEEGDEDLENQISIYPAFCTTIHPTIKKAG</sequence>
<organism evidence="1">
    <name type="scientific">Candidatus Criblamydia sequanensis CRIB-18</name>
    <dbReference type="NCBI Taxonomy" id="1437425"/>
    <lineage>
        <taxon>Bacteria</taxon>
        <taxon>Pseudomonadati</taxon>
        <taxon>Chlamydiota</taxon>
        <taxon>Chlamydiia</taxon>
        <taxon>Parachlamydiales</taxon>
        <taxon>Candidatus Criblamydiaceae</taxon>
        <taxon>Candidatus Criblamydia</taxon>
    </lineage>
</organism>
<keyword evidence="1" id="KW-0614">Plasmid</keyword>
<protein>
    <submittedName>
        <fullName evidence="1">Uncharacterized protein</fullName>
    </submittedName>
</protein>
<gene>
    <name evidence="1" type="ORF">CSEC_p0043</name>
</gene>
<dbReference type="RefSeq" id="WP_176454835.1">
    <property type="nucleotide sequence ID" value="NZ_LK031773.1"/>
</dbReference>
<dbReference type="EMBL" id="LK031773">
    <property type="protein sequence ID" value="CDR35314.1"/>
    <property type="molecule type" value="Genomic_DNA"/>
</dbReference>
<accession>A0A090D3F9</accession>
<name>A0A090D3F9_9BACT</name>
<proteinExistence type="predicted"/>
<evidence type="ECO:0000313" key="1">
    <source>
        <dbReference type="EMBL" id="CDR35314.1"/>
    </source>
</evidence>
<reference evidence="1" key="1">
    <citation type="submission" date="2013-12" db="EMBL/GenBank/DDBJ databases">
        <authorList>
            <person name="Li W."/>
            <person name="Chetelat R.T."/>
        </authorList>
    </citation>
    <scope>NUCLEOTIDE SEQUENCE</scope>
    <source>
        <strain evidence="1">CRIB-18</strain>
        <plasmid evidence="1">1</plasmid>
    </source>
</reference>
<dbReference type="AlphaFoldDB" id="A0A090D3F9"/>